<sequence length="276" mass="31454">MSALASVASRAAQSASLRRMIFNGIRLRRPEVERFGRMNEIRFLAHCFLNRDRSRSQIFQDLWVSYELGEKQGGFFVEFGATNGVTNSNTWLLEKEYGWQGILAEPNPIWHDALTQNRTSRKDHRCISSSSGKKVRFLVTNDVDPELSGVAEFASGDHFAAVRSAGQEIEVETVSLNQLLADCNAPRRIDYMSIDTEGSEYDILKSFDFSRYSIDLLSVEQNRQTEAAIQALLATHGYKRVFEEFSQWDGWYVHSERITSRRGTNLDGQLAQAPRR</sequence>
<dbReference type="PANTHER" id="PTHR34009:SF2">
    <property type="entry name" value="PROTEIN STAR"/>
    <property type="match status" value="1"/>
</dbReference>
<organism evidence="2 3">
    <name type="scientific">Bradyrhizobium yuanmingense</name>
    <dbReference type="NCBI Taxonomy" id="108015"/>
    <lineage>
        <taxon>Bacteria</taxon>
        <taxon>Pseudomonadati</taxon>
        <taxon>Pseudomonadota</taxon>
        <taxon>Alphaproteobacteria</taxon>
        <taxon>Hyphomicrobiales</taxon>
        <taxon>Nitrobacteraceae</taxon>
        <taxon>Bradyrhizobium</taxon>
    </lineage>
</organism>
<dbReference type="RefSeq" id="WP_244431273.1">
    <property type="nucleotide sequence ID" value="NZ_JBGBYD010000002.1"/>
</dbReference>
<evidence type="ECO:0000313" key="2">
    <source>
        <dbReference type="EMBL" id="MEY9469704.1"/>
    </source>
</evidence>
<dbReference type="SUPFAM" id="SSF53335">
    <property type="entry name" value="S-adenosyl-L-methionine-dependent methyltransferases"/>
    <property type="match status" value="1"/>
</dbReference>
<proteinExistence type="predicted"/>
<reference evidence="2 3" key="1">
    <citation type="submission" date="2024-07" db="EMBL/GenBank/DDBJ databases">
        <title>Genomic Encyclopedia of Type Strains, Phase V (KMG-V): Genome sequencing to study the core and pangenomes of soil and plant-associated prokaryotes.</title>
        <authorList>
            <person name="Whitman W."/>
        </authorList>
    </citation>
    <scope>NUCLEOTIDE SEQUENCE [LARGE SCALE GENOMIC DNA]</scope>
    <source>
        <strain evidence="2 3">USDA 222</strain>
    </source>
</reference>
<dbReference type="EMBL" id="JBGBZN010000002">
    <property type="protein sequence ID" value="MEY9469704.1"/>
    <property type="molecule type" value="Genomic_DNA"/>
</dbReference>
<dbReference type="Gene3D" id="3.40.50.150">
    <property type="entry name" value="Vaccinia Virus protein VP39"/>
    <property type="match status" value="1"/>
</dbReference>
<feature type="domain" description="Methyltransferase FkbM" evidence="1">
    <location>
        <begin position="79"/>
        <end position="238"/>
    </location>
</feature>
<evidence type="ECO:0000259" key="1">
    <source>
        <dbReference type="Pfam" id="PF05050"/>
    </source>
</evidence>
<protein>
    <submittedName>
        <fullName evidence="2">FkbM family methyltransferase</fullName>
    </submittedName>
</protein>
<evidence type="ECO:0000313" key="3">
    <source>
        <dbReference type="Proteomes" id="UP001565474"/>
    </source>
</evidence>
<keyword evidence="2" id="KW-0489">Methyltransferase</keyword>
<dbReference type="Pfam" id="PF05050">
    <property type="entry name" value="Methyltransf_21"/>
    <property type="match status" value="1"/>
</dbReference>
<dbReference type="InterPro" id="IPR006342">
    <property type="entry name" value="FkbM_mtfrase"/>
</dbReference>
<accession>A0ABV4GEF9</accession>
<dbReference type="Proteomes" id="UP001565474">
    <property type="component" value="Unassembled WGS sequence"/>
</dbReference>
<dbReference type="GO" id="GO:0032259">
    <property type="term" value="P:methylation"/>
    <property type="evidence" value="ECO:0007669"/>
    <property type="project" value="UniProtKB-KW"/>
</dbReference>
<dbReference type="PANTHER" id="PTHR34009">
    <property type="entry name" value="PROTEIN STAR"/>
    <property type="match status" value="1"/>
</dbReference>
<dbReference type="GO" id="GO:0008168">
    <property type="term" value="F:methyltransferase activity"/>
    <property type="evidence" value="ECO:0007669"/>
    <property type="project" value="UniProtKB-KW"/>
</dbReference>
<keyword evidence="2" id="KW-0808">Transferase</keyword>
<name>A0ABV4GEF9_9BRAD</name>
<dbReference type="InterPro" id="IPR029063">
    <property type="entry name" value="SAM-dependent_MTases_sf"/>
</dbReference>
<keyword evidence="3" id="KW-1185">Reference proteome</keyword>
<comment type="caution">
    <text evidence="2">The sequence shown here is derived from an EMBL/GenBank/DDBJ whole genome shotgun (WGS) entry which is preliminary data.</text>
</comment>
<dbReference type="NCBIfam" id="TIGR01444">
    <property type="entry name" value="fkbM_fam"/>
    <property type="match status" value="1"/>
</dbReference>
<gene>
    <name evidence="2" type="ORF">ABH992_002103</name>
</gene>
<dbReference type="InterPro" id="IPR053202">
    <property type="entry name" value="EGF_Rcpt_Signaling_Reg"/>
</dbReference>